<dbReference type="GO" id="GO:0005886">
    <property type="term" value="C:plasma membrane"/>
    <property type="evidence" value="ECO:0007669"/>
    <property type="project" value="UniProtKB-ARBA"/>
</dbReference>
<keyword evidence="11 22" id="KW-0067">ATP-binding</keyword>
<evidence type="ECO:0000313" key="25">
    <source>
        <dbReference type="EMBL" id="EPQ01756.1"/>
    </source>
</evidence>
<feature type="compositionally biased region" description="Basic and acidic residues" evidence="23">
    <location>
        <begin position="121"/>
        <end position="131"/>
    </location>
</feature>
<keyword evidence="7" id="KW-0597">Phosphoprotein</keyword>
<dbReference type="Gene3D" id="1.10.560.10">
    <property type="entry name" value="GroEL-like equatorial domain"/>
    <property type="match status" value="3"/>
</dbReference>
<keyword evidence="10" id="KW-0378">Hydrolase</keyword>
<dbReference type="FunFam" id="3.50.7.10:FF:000002">
    <property type="entry name" value="T-complex protein 1 subunit beta"/>
    <property type="match status" value="1"/>
</dbReference>
<reference evidence="25 26" key="1">
    <citation type="journal article" date="2013" name="Nat. Commun.">
        <title>Genome analysis reveals insights into physiology and longevity of the Brandt's bat Myotis brandtii.</title>
        <authorList>
            <person name="Seim I."/>
            <person name="Fang X."/>
            <person name="Xiong Z."/>
            <person name="Lobanov A.V."/>
            <person name="Huang Z."/>
            <person name="Ma S."/>
            <person name="Feng Y."/>
            <person name="Turanov A.A."/>
            <person name="Zhu Y."/>
            <person name="Lenz T.L."/>
            <person name="Gerashchenko M.V."/>
            <person name="Fan D."/>
            <person name="Hee Yim S."/>
            <person name="Yao X."/>
            <person name="Jordan D."/>
            <person name="Xiong Y."/>
            <person name="Ma Y."/>
            <person name="Lyapunov A.N."/>
            <person name="Chen G."/>
            <person name="Kulakova O.I."/>
            <person name="Sun Y."/>
            <person name="Lee S.G."/>
            <person name="Bronson R.T."/>
            <person name="Moskalev A.A."/>
            <person name="Sunyaev S.R."/>
            <person name="Zhang G."/>
            <person name="Krogh A."/>
            <person name="Wang J."/>
            <person name="Gladyshev V.N."/>
        </authorList>
    </citation>
    <scope>NUCLEOTIDE SEQUENCE [LARGE SCALE GENOMIC DNA]</scope>
</reference>
<evidence type="ECO:0000256" key="16">
    <source>
        <dbReference type="ARBA" id="ARBA00023288"/>
    </source>
</evidence>
<evidence type="ECO:0000256" key="10">
    <source>
        <dbReference type="ARBA" id="ARBA00022801"/>
    </source>
</evidence>
<evidence type="ECO:0000256" key="20">
    <source>
        <dbReference type="ARBA" id="ARBA00093360"/>
    </source>
</evidence>
<evidence type="ECO:0000256" key="5">
    <source>
        <dbReference type="ARBA" id="ARBA00022490"/>
    </source>
</evidence>
<evidence type="ECO:0000256" key="14">
    <source>
        <dbReference type="ARBA" id="ARBA00023136"/>
    </source>
</evidence>
<dbReference type="GO" id="GO:0016887">
    <property type="term" value="F:ATP hydrolysis activity"/>
    <property type="evidence" value="ECO:0007669"/>
    <property type="project" value="InterPro"/>
</dbReference>
<keyword evidence="6" id="KW-1017">Isopeptide bond</keyword>
<keyword evidence="26" id="KW-1185">Reference proteome</keyword>
<comment type="function">
    <text evidence="20">Component of the chaperonin-containing T-complex (TRiC), a molecular chaperone complex that assists the folding of actin, tubulin and other proteins upon ATP hydrolysis. The TRiC complex mediates the folding of WRAP53/TCAB1, thereby regulating telomere maintenance. As part of the TRiC complex may play a role in the assembly of BBSome, a complex involved in ciliogenesis regulating transports vesicles to the cilia.</text>
</comment>
<keyword evidence="16" id="KW-0449">Lipoprotein</keyword>
<evidence type="ECO:0000256" key="23">
    <source>
        <dbReference type="SAM" id="MobiDB-lite"/>
    </source>
</evidence>
<feature type="compositionally biased region" description="Polar residues" evidence="23">
    <location>
        <begin position="276"/>
        <end position="286"/>
    </location>
</feature>
<dbReference type="Pfam" id="PF02174">
    <property type="entry name" value="IRS"/>
    <property type="match status" value="1"/>
</dbReference>
<dbReference type="eggNOG" id="KOG4047">
    <property type="taxonomic scope" value="Eukaryota"/>
</dbReference>
<accession>S7MDH7</accession>
<organism evidence="25 26">
    <name type="scientific">Myotis brandtii</name>
    <name type="common">Brandt's bat</name>
    <dbReference type="NCBI Taxonomy" id="109478"/>
    <lineage>
        <taxon>Eukaryota</taxon>
        <taxon>Metazoa</taxon>
        <taxon>Chordata</taxon>
        <taxon>Craniata</taxon>
        <taxon>Vertebrata</taxon>
        <taxon>Euteleostomi</taxon>
        <taxon>Mammalia</taxon>
        <taxon>Eutheria</taxon>
        <taxon>Laurasiatheria</taxon>
        <taxon>Chiroptera</taxon>
        <taxon>Yangochiroptera</taxon>
        <taxon>Vespertilionidae</taxon>
        <taxon>Myotis</taxon>
    </lineage>
</organism>
<dbReference type="InterPro" id="IPR002404">
    <property type="entry name" value="IRS_PTB"/>
</dbReference>
<dbReference type="InterPro" id="IPR027413">
    <property type="entry name" value="GROEL-like_equatorial_sf"/>
</dbReference>
<comment type="catalytic activity">
    <reaction evidence="19">
        <text>ATP + H2O = ADP + phosphate + H(+)</text>
        <dbReference type="Rhea" id="RHEA:13065"/>
        <dbReference type="ChEBI" id="CHEBI:15377"/>
        <dbReference type="ChEBI" id="CHEBI:15378"/>
        <dbReference type="ChEBI" id="CHEBI:30616"/>
        <dbReference type="ChEBI" id="CHEBI:43474"/>
        <dbReference type="ChEBI" id="CHEBI:456216"/>
    </reaction>
</comment>
<dbReference type="FunFam" id="1.10.560.10:FF:000073">
    <property type="entry name" value="T-complex protein 1 subunit gamma"/>
    <property type="match status" value="1"/>
</dbReference>
<evidence type="ECO:0000313" key="26">
    <source>
        <dbReference type="Proteomes" id="UP000052978"/>
    </source>
</evidence>
<dbReference type="GO" id="GO:0005524">
    <property type="term" value="F:ATP binding"/>
    <property type="evidence" value="ECO:0007669"/>
    <property type="project" value="UniProtKB-KW"/>
</dbReference>
<dbReference type="InterPro" id="IPR038742">
    <property type="entry name" value="FRS2_PTB"/>
</dbReference>
<feature type="region of interest" description="Disordered" evidence="23">
    <location>
        <begin position="220"/>
        <end position="241"/>
    </location>
</feature>
<feature type="compositionally biased region" description="Polar residues" evidence="23">
    <location>
        <begin position="325"/>
        <end position="338"/>
    </location>
</feature>
<evidence type="ECO:0000256" key="9">
    <source>
        <dbReference type="ARBA" id="ARBA00022741"/>
    </source>
</evidence>
<proteinExistence type="inferred from homology"/>
<dbReference type="CDD" id="cd01202">
    <property type="entry name" value="PTB_FRS2"/>
    <property type="match status" value="1"/>
</dbReference>
<keyword evidence="8" id="KW-0519">Myristate</keyword>
<gene>
    <name evidence="25" type="ORF">D623_10004746</name>
</gene>
<dbReference type="FunFam" id="1.10.560.10:FF:000017">
    <property type="entry name" value="T-complex protein 1 subunit eta"/>
    <property type="match status" value="1"/>
</dbReference>
<evidence type="ECO:0000256" key="22">
    <source>
        <dbReference type="RuleBase" id="RU004187"/>
    </source>
</evidence>
<evidence type="ECO:0000256" key="12">
    <source>
        <dbReference type="ARBA" id="ARBA00022843"/>
    </source>
</evidence>
<dbReference type="InterPro" id="IPR017998">
    <property type="entry name" value="Chaperone_TCP-1"/>
</dbReference>
<dbReference type="Gene3D" id="3.30.260.10">
    <property type="entry name" value="TCP-1-like chaperonin intermediate domain"/>
    <property type="match status" value="1"/>
</dbReference>
<dbReference type="SUPFAM" id="SSF48592">
    <property type="entry name" value="GroEL equatorial domain-like"/>
    <property type="match status" value="3"/>
</dbReference>
<dbReference type="FunFam" id="2.30.29.30:FF:000169">
    <property type="entry name" value="Fibroblast growth factor receptor substrate 2"/>
    <property type="match status" value="1"/>
</dbReference>
<dbReference type="Pfam" id="PF00118">
    <property type="entry name" value="Cpn60_TCP1"/>
    <property type="match status" value="2"/>
</dbReference>
<dbReference type="NCBIfam" id="TIGR02341">
    <property type="entry name" value="chap_CCT_beta"/>
    <property type="match status" value="1"/>
</dbReference>
<evidence type="ECO:0000256" key="19">
    <source>
        <dbReference type="ARBA" id="ARBA00049360"/>
    </source>
</evidence>
<dbReference type="PROSITE" id="PS00750">
    <property type="entry name" value="TCP1_1"/>
    <property type="match status" value="1"/>
</dbReference>
<evidence type="ECO:0000256" key="13">
    <source>
        <dbReference type="ARBA" id="ARBA00022990"/>
    </source>
</evidence>
<dbReference type="Gene3D" id="3.50.7.10">
    <property type="entry name" value="GroEL"/>
    <property type="match status" value="1"/>
</dbReference>
<dbReference type="InterPro" id="IPR012716">
    <property type="entry name" value="Chap_CCT_beta"/>
</dbReference>
<name>S7MDH7_MYOBR</name>
<dbReference type="GO" id="GO:0005832">
    <property type="term" value="C:chaperonin-containing T-complex"/>
    <property type="evidence" value="ECO:0007669"/>
    <property type="project" value="InterPro"/>
</dbReference>
<evidence type="ECO:0000256" key="8">
    <source>
        <dbReference type="ARBA" id="ARBA00022707"/>
    </source>
</evidence>
<sequence>MGSCCSCPDKDTVPDNHRNKFKVINVDDDGNELGSGIMELTETELILYTRKRDSVKWHYLCLRRYGYDSNLFSFESGRRCQTGQGIFAFKCARAEELFNMLQEIMQNNSINVVEEPVVERSNHQTELEVPRTPRTPTTPGFAAQNLPNGYPRYPSFGDASSHPSSRHPSVGSARLPSVGEESTHPLLVAEEQVHTYVNTTGVQEERKNCAAVHVPLEARISNAESNTPKEEPSSIEDRDPQILLEPEVVRFVLGPTPVQKQLMEKEKLEKIGRDQVSGSGANNTEWDTGYDSDERRDAPSVNKLVYENINGLSIPSASGVRRGRLTSTSTSDTQNINNSAQRRTALLNYENLPSLPPVWEARKLSRDEDDNLGPKTPSLNGYHNNLDPMHNYVNTENVTVPASAHKIEYSRRRDCIPTVFNFDIRRPSLEHRQLNYIQVDLEGGSDSDNPQTPKTPTTPLPQTPTRRTELYAVIDIEKTAAMSNLQKALPRDDEVSTKFTIDNDRLKHTCAIGASESFYASLSLAPVNIFKAGADEERAETARLSSFIGAIAIGDLVKSTLGPKGMDKILLSSGRDASLMVTNDGATILKNIGVDNPAAKVLVDMSRVQDDEVGDGTTSVTVLAAELLREAESLIAKKIHPQTIIAGWREATKAARQALLDSAVDHGSDEDKFRQDLMNIAGTTLSSKLLTHHKDHFTKLAVEAVLRLKDSGNLEAIHVIKKLGGSLVDSYLDEGFLLDKKIGVNQPKRIENAKILIANTGMDTDKIKIFGSRVRVDSTAKVAEIEQAEKEKMKEKVERILKHGINCFINRQLIYNYPEQLFGAAGVMAIEHADFAGVERLALVTGGEIASTFDHPELVKLGSCKLIEEVMIGEDTLIHFSGVALGEACTIVLRGATQQILDEAERSLHDALCVLAQTVKDSRTVYGGGCSEMLMAHAVSQLANKTPGKEAVAMESYAKALRMLPTIIADNAGYDSADLVAQLRAAHSEGNTTAGLGGEIASTFDHPELVKLGSCKLIEEVMIGEDTLIHFSGVALGEACTIVLRGATQQILDEVERSLHDALCVLAQTVKDSRTVYGGGCSEMLMAHAVSQLANKTPGKEAVAMESYAKALRMLPTIIADNAGYDSADLVAQLRAAHSEGNTTAGLDMKEGTIGNMAVLGITESFQVKRQVLLSAAEAAEVILRVDNIIKAAPSRRSWGHTGKADNAGYDSADLVAQLRAAHSEGNTTAGLDMKEGTIGNMAVLGITESFQVKRQVLLSAAEAAEVILRVDNIIKAAPRKRVPDHHPC</sequence>
<dbReference type="PRINTS" id="PR00304">
    <property type="entry name" value="TCOMPLEXTCP1"/>
</dbReference>
<evidence type="ECO:0000256" key="3">
    <source>
        <dbReference type="ARBA" id="ARBA00008020"/>
    </source>
</evidence>
<keyword evidence="13" id="KW-0007">Acetylation</keyword>
<dbReference type="FunFam" id="3.30.260.10:FF:000046">
    <property type="entry name" value="Chaperonin containing TCP1 subunit 2"/>
    <property type="match status" value="1"/>
</dbReference>
<keyword evidence="9 22" id="KW-0547">Nucleotide-binding</keyword>
<dbReference type="InterPro" id="IPR002194">
    <property type="entry name" value="Chaperonin_TCP-1_CS"/>
</dbReference>
<feature type="region of interest" description="Disordered" evidence="23">
    <location>
        <begin position="366"/>
        <end position="385"/>
    </location>
</feature>
<evidence type="ECO:0000256" key="6">
    <source>
        <dbReference type="ARBA" id="ARBA00022499"/>
    </source>
</evidence>
<dbReference type="InterPro" id="IPR027409">
    <property type="entry name" value="GroEL-like_apical_dom_sf"/>
</dbReference>
<dbReference type="PROSITE" id="PS00995">
    <property type="entry name" value="TCP1_3"/>
    <property type="match status" value="1"/>
</dbReference>
<keyword evidence="14" id="KW-0472">Membrane</keyword>
<evidence type="ECO:0000256" key="2">
    <source>
        <dbReference type="ARBA" id="ARBA00004496"/>
    </source>
</evidence>
<feature type="region of interest" description="Disordered" evidence="23">
    <location>
        <begin position="272"/>
        <end position="297"/>
    </location>
</feature>
<evidence type="ECO:0000259" key="24">
    <source>
        <dbReference type="PROSITE" id="PS51064"/>
    </source>
</evidence>
<feature type="compositionally biased region" description="Basic and acidic residues" evidence="23">
    <location>
        <begin position="227"/>
        <end position="240"/>
    </location>
</feature>
<keyword evidence="15 22" id="KW-0143">Chaperone</keyword>
<evidence type="ECO:0000256" key="11">
    <source>
        <dbReference type="ARBA" id="ARBA00022840"/>
    </source>
</evidence>
<dbReference type="Gene3D" id="2.30.29.30">
    <property type="entry name" value="Pleckstrin-homology domain (PH domain)/Phosphotyrosine-binding domain (PTB)"/>
    <property type="match status" value="1"/>
</dbReference>
<keyword evidence="5" id="KW-0963">Cytoplasm</keyword>
<dbReference type="EMBL" id="KE161100">
    <property type="protein sequence ID" value="EPQ01756.1"/>
    <property type="molecule type" value="Genomic_DNA"/>
</dbReference>
<dbReference type="PROSITE" id="PS00751">
    <property type="entry name" value="TCP1_2"/>
    <property type="match status" value="1"/>
</dbReference>
<dbReference type="SMART" id="SM00310">
    <property type="entry name" value="PTBI"/>
    <property type="match status" value="1"/>
</dbReference>
<keyword evidence="12" id="KW-0832">Ubl conjugation</keyword>
<dbReference type="InterPro" id="IPR027410">
    <property type="entry name" value="TCP-1-like_intermed_sf"/>
</dbReference>
<dbReference type="GO" id="GO:0051082">
    <property type="term" value="F:unfolded protein binding"/>
    <property type="evidence" value="ECO:0007669"/>
    <property type="project" value="InterPro"/>
</dbReference>
<dbReference type="SUPFAM" id="SSF52029">
    <property type="entry name" value="GroEL apical domain-like"/>
    <property type="match status" value="2"/>
</dbReference>
<dbReference type="SUPFAM" id="SSF54849">
    <property type="entry name" value="GroEL-intermediate domain like"/>
    <property type="match status" value="1"/>
</dbReference>
<dbReference type="InterPro" id="IPR002423">
    <property type="entry name" value="Cpn60/GroEL/TCP-1"/>
</dbReference>
<protein>
    <recommendedName>
        <fullName evidence="4">T-complex protein 1 subunit beta</fullName>
    </recommendedName>
    <alternativeName>
        <fullName evidence="18">CCT-beta</fullName>
    </alternativeName>
    <alternativeName>
        <fullName evidence="17">CCT-gamma</fullName>
    </alternativeName>
</protein>
<dbReference type="CDD" id="cd03336">
    <property type="entry name" value="TCP1_beta"/>
    <property type="match status" value="1"/>
</dbReference>
<evidence type="ECO:0000256" key="15">
    <source>
        <dbReference type="ARBA" id="ARBA00023186"/>
    </source>
</evidence>
<evidence type="ECO:0000256" key="18">
    <source>
        <dbReference type="ARBA" id="ARBA00033237"/>
    </source>
</evidence>
<evidence type="ECO:0000256" key="21">
    <source>
        <dbReference type="ARBA" id="ARBA00093565"/>
    </source>
</evidence>
<dbReference type="PANTHER" id="PTHR11353">
    <property type="entry name" value="CHAPERONIN"/>
    <property type="match status" value="1"/>
</dbReference>
<comment type="similarity">
    <text evidence="3 22">Belongs to the TCP-1 chaperonin family.</text>
</comment>
<evidence type="ECO:0000256" key="7">
    <source>
        <dbReference type="ARBA" id="ARBA00022553"/>
    </source>
</evidence>
<dbReference type="InterPro" id="IPR011993">
    <property type="entry name" value="PH-like_dom_sf"/>
</dbReference>
<feature type="region of interest" description="Disordered" evidence="23">
    <location>
        <begin position="441"/>
        <end position="465"/>
    </location>
</feature>
<dbReference type="FunFam" id="1.10.560.10:FF:000045">
    <property type="entry name" value="T-complex protein 1 subunit eta"/>
    <property type="match status" value="1"/>
</dbReference>
<dbReference type="PROSITE" id="PS51064">
    <property type="entry name" value="IRS_PTB"/>
    <property type="match status" value="1"/>
</dbReference>
<keyword evidence="25" id="KW-0675">Receptor</keyword>
<evidence type="ECO:0000256" key="17">
    <source>
        <dbReference type="ARBA" id="ARBA00031286"/>
    </source>
</evidence>
<feature type="region of interest" description="Disordered" evidence="23">
    <location>
        <begin position="121"/>
        <end position="180"/>
    </location>
</feature>
<dbReference type="Proteomes" id="UP000052978">
    <property type="component" value="Unassembled WGS sequence"/>
</dbReference>
<evidence type="ECO:0000256" key="4">
    <source>
        <dbReference type="ARBA" id="ARBA00018961"/>
    </source>
</evidence>
<feature type="region of interest" description="Disordered" evidence="23">
    <location>
        <begin position="316"/>
        <end position="338"/>
    </location>
</feature>
<dbReference type="SMART" id="SM01244">
    <property type="entry name" value="IRS"/>
    <property type="match status" value="1"/>
</dbReference>
<dbReference type="GO" id="GO:0140662">
    <property type="term" value="F:ATP-dependent protein folding chaperone"/>
    <property type="evidence" value="ECO:0007669"/>
    <property type="project" value="InterPro"/>
</dbReference>
<comment type="subunit">
    <text evidence="21">Component of the chaperonin-containing T-complex (TRiC), a hexadecamer composed of two identical back-to-back stacked rings enclosing a protein folding chamber. Each ring is made up of eight different subunits: TCP1/CCT1, CCT2, CCT3, CCT4, CCT5, CCT6A/CCT6, CCT7, CCT8. Interacts with PACRG. Interacts with FLCN. Interacts with DLEC1. Interacts with SVEP1.</text>
</comment>
<comment type="subcellular location">
    <subcellularLocation>
        <location evidence="2">Cytoplasm</location>
    </subcellularLocation>
    <subcellularLocation>
        <location evidence="1">Membrane</location>
    </subcellularLocation>
</comment>
<dbReference type="SUPFAM" id="SSF50729">
    <property type="entry name" value="PH domain-like"/>
    <property type="match status" value="1"/>
</dbReference>
<feature type="domain" description="IRS-type PTB" evidence="24">
    <location>
        <begin position="13"/>
        <end position="115"/>
    </location>
</feature>
<evidence type="ECO:0000256" key="1">
    <source>
        <dbReference type="ARBA" id="ARBA00004370"/>
    </source>
</evidence>